<proteinExistence type="predicted"/>
<comment type="caution">
    <text evidence="1">The sequence shown here is derived from an EMBL/GenBank/DDBJ whole genome shotgun (WGS) entry which is preliminary data.</text>
</comment>
<organism evidence="1 2">
    <name type="scientific">Bordetella genomosp. 1</name>
    <dbReference type="NCBI Taxonomy" id="1395607"/>
    <lineage>
        <taxon>Bacteria</taxon>
        <taxon>Pseudomonadati</taxon>
        <taxon>Pseudomonadota</taxon>
        <taxon>Betaproteobacteria</taxon>
        <taxon>Burkholderiales</taxon>
        <taxon>Alcaligenaceae</taxon>
        <taxon>Bordetella</taxon>
    </lineage>
</organism>
<name>A0ABX4EW72_9BORD</name>
<evidence type="ECO:0000313" key="2">
    <source>
        <dbReference type="Proteomes" id="UP000216354"/>
    </source>
</evidence>
<dbReference type="EMBL" id="NEVR01000004">
    <property type="protein sequence ID" value="OZI58703.1"/>
    <property type="molecule type" value="Genomic_DNA"/>
</dbReference>
<evidence type="ECO:0000313" key="1">
    <source>
        <dbReference type="EMBL" id="OZI58703.1"/>
    </source>
</evidence>
<protein>
    <submittedName>
        <fullName evidence="1">Uncharacterized protein</fullName>
    </submittedName>
</protein>
<gene>
    <name evidence="1" type="ORF">CAL27_18650</name>
</gene>
<accession>A0ABX4EW72</accession>
<reference evidence="1 2" key="1">
    <citation type="submission" date="2017-05" db="EMBL/GenBank/DDBJ databases">
        <title>Complete and WGS of Bordetella genogroups.</title>
        <authorList>
            <person name="Spilker T."/>
            <person name="Lipuma J."/>
        </authorList>
    </citation>
    <scope>NUCLEOTIDE SEQUENCE [LARGE SCALE GENOMIC DNA]</scope>
    <source>
        <strain evidence="1 2">AU9795</strain>
    </source>
</reference>
<sequence>MKAHVIQDGLVVDTIVVEDLSFPVGPDRSLIDGEDGGIGWSVVDGQLVPPTPPAQEPRTIFTVREYMAKFTDEEYGAALDSGSIQVRRVHQAMLAAQYIDVADPDTAAGLDLMVAEGIITPARRAVLLQPNEVI</sequence>
<keyword evidence="2" id="KW-1185">Reference proteome</keyword>
<dbReference type="Proteomes" id="UP000216354">
    <property type="component" value="Unassembled WGS sequence"/>
</dbReference>
<dbReference type="RefSeq" id="WP_094832427.1">
    <property type="nucleotide sequence ID" value="NZ_NEVR01000004.1"/>
</dbReference>